<keyword evidence="10" id="KW-0472">Membrane</keyword>
<proteinExistence type="inferred from homology"/>
<keyword evidence="10" id="KW-1133">Transmembrane helix</keyword>
<comment type="similarity">
    <text evidence="3">Belongs to the TIC214 family.</text>
</comment>
<dbReference type="GO" id="GO:0015031">
    <property type="term" value="P:protein transport"/>
    <property type="evidence" value="ECO:0007669"/>
    <property type="project" value="UniProtKB-KW"/>
</dbReference>
<evidence type="ECO:0000313" key="13">
    <source>
        <dbReference type="Proteomes" id="UP001152523"/>
    </source>
</evidence>
<evidence type="ECO:0000256" key="1">
    <source>
        <dbReference type="ARBA" id="ARBA00002515"/>
    </source>
</evidence>
<sequence length="116" mass="13643">MAQYFFDIHKSDGKDRISFTHPISLSTFFQIIKKKIPLLSLEKDISNKLDNFWVSRNKQKLNSIKIDLLNRIKNLDKPVSVPILEIETTKTRLCIHNDETRKEYLPEEYDPLLNGP</sequence>
<accession>A0AAV0E840</accession>
<evidence type="ECO:0000256" key="3">
    <source>
        <dbReference type="ARBA" id="ARBA00009956"/>
    </source>
</evidence>
<gene>
    <name evidence="12" type="ORF">CEPIT_LOCUS21786</name>
</gene>
<dbReference type="GO" id="GO:0009706">
    <property type="term" value="C:chloroplast inner membrane"/>
    <property type="evidence" value="ECO:0007669"/>
    <property type="project" value="UniProtKB-SubCell"/>
</dbReference>
<evidence type="ECO:0000256" key="7">
    <source>
        <dbReference type="ARBA" id="ARBA00022692"/>
    </source>
</evidence>
<comment type="function">
    <text evidence="1">Involved in protein precursor import into chloroplasts. May be part of an intermediate translocation complex acting as a protein-conducting channel at the inner envelope.</text>
</comment>
<evidence type="ECO:0000256" key="2">
    <source>
        <dbReference type="ARBA" id="ARBA00004478"/>
    </source>
</evidence>
<dbReference type="Proteomes" id="UP001152523">
    <property type="component" value="Unassembled WGS sequence"/>
</dbReference>
<dbReference type="AlphaFoldDB" id="A0AAV0E840"/>
<organism evidence="12 13">
    <name type="scientific">Cuscuta epithymum</name>
    <dbReference type="NCBI Taxonomy" id="186058"/>
    <lineage>
        <taxon>Eukaryota</taxon>
        <taxon>Viridiplantae</taxon>
        <taxon>Streptophyta</taxon>
        <taxon>Embryophyta</taxon>
        <taxon>Tracheophyta</taxon>
        <taxon>Spermatophyta</taxon>
        <taxon>Magnoliopsida</taxon>
        <taxon>eudicotyledons</taxon>
        <taxon>Gunneridae</taxon>
        <taxon>Pentapetalae</taxon>
        <taxon>asterids</taxon>
        <taxon>lamiids</taxon>
        <taxon>Solanales</taxon>
        <taxon>Convolvulaceae</taxon>
        <taxon>Cuscuteae</taxon>
        <taxon>Cuscuta</taxon>
        <taxon>Cuscuta subgen. Cuscuta</taxon>
    </lineage>
</organism>
<evidence type="ECO:0000256" key="6">
    <source>
        <dbReference type="ARBA" id="ARBA00022448"/>
    </source>
</evidence>
<dbReference type="InterPro" id="IPR008896">
    <property type="entry name" value="TIC214"/>
</dbReference>
<keyword evidence="9" id="KW-0653">Protein transport</keyword>
<name>A0AAV0E840_9ASTE</name>
<evidence type="ECO:0000256" key="8">
    <source>
        <dbReference type="ARBA" id="ARBA00022780"/>
    </source>
</evidence>
<evidence type="ECO:0000256" key="5">
    <source>
        <dbReference type="ARBA" id="ARBA00016640"/>
    </source>
</evidence>
<keyword evidence="8" id="KW-0934">Plastid</keyword>
<evidence type="ECO:0000256" key="10">
    <source>
        <dbReference type="ARBA" id="ARBA00022989"/>
    </source>
</evidence>
<comment type="subunit">
    <text evidence="4">Part of the Tic complex.</text>
</comment>
<protein>
    <recommendedName>
        <fullName evidence="5">Protein TIC 214</fullName>
    </recommendedName>
    <alternativeName>
        <fullName evidence="11">Translocon at the inner envelope membrane of chloroplasts 214</fullName>
    </alternativeName>
</protein>
<evidence type="ECO:0000256" key="9">
    <source>
        <dbReference type="ARBA" id="ARBA00022927"/>
    </source>
</evidence>
<keyword evidence="8" id="KW-1001">Plastid inner membrane</keyword>
<keyword evidence="7" id="KW-0812">Transmembrane</keyword>
<keyword evidence="6" id="KW-0813">Transport</keyword>
<evidence type="ECO:0000256" key="11">
    <source>
        <dbReference type="ARBA" id="ARBA00029978"/>
    </source>
</evidence>
<dbReference type="EMBL" id="CAMAPF010000380">
    <property type="protein sequence ID" value="CAH9117212.1"/>
    <property type="molecule type" value="Genomic_DNA"/>
</dbReference>
<dbReference type="Pfam" id="PF05758">
    <property type="entry name" value="Ycf1"/>
    <property type="match status" value="1"/>
</dbReference>
<evidence type="ECO:0000256" key="4">
    <source>
        <dbReference type="ARBA" id="ARBA00011510"/>
    </source>
</evidence>
<feature type="non-terminal residue" evidence="12">
    <location>
        <position position="116"/>
    </location>
</feature>
<comment type="subcellular location">
    <subcellularLocation>
        <location evidence="2">Plastid</location>
        <location evidence="2">Chloroplast inner membrane</location>
        <topology evidence="2">Multi-pass membrane protein</topology>
    </subcellularLocation>
</comment>
<comment type="caution">
    <text evidence="12">The sequence shown here is derived from an EMBL/GenBank/DDBJ whole genome shotgun (WGS) entry which is preliminary data.</text>
</comment>
<reference evidence="12" key="1">
    <citation type="submission" date="2022-07" db="EMBL/GenBank/DDBJ databases">
        <authorList>
            <person name="Macas J."/>
            <person name="Novak P."/>
            <person name="Neumann P."/>
        </authorList>
    </citation>
    <scope>NUCLEOTIDE SEQUENCE</scope>
</reference>
<evidence type="ECO:0000313" key="12">
    <source>
        <dbReference type="EMBL" id="CAH9117212.1"/>
    </source>
</evidence>
<keyword evidence="13" id="KW-1185">Reference proteome</keyword>